<gene>
    <name evidence="3" type="ordered locus">BBPR_0356</name>
</gene>
<sequence>MSEHDFDGDDDIFSKSGRFGGNAEKRKDPAKPGGFGKSGNAGKPKDSTASLAGEGDAEAMRHLEHEFAAIDRESHRTVAVVFAAIAAVVALIFFGLQIRDKTTLLIFHDNPPIGYLPVSEYSLRQPSTGKPISSARTWHYPSQYTILSDDATSSGVKRGARCRIDKRDCDHALVTSRGVQPGDSWGDFVKRYGDVTAYEITVDDNESGRDDSYMSDEDQAAASDLREQHGITIDDFDRDYIQTGKVDLSRNRLTVRFRAVLYDTTVLYTEADQWGGYLDSTQERHWRIGGRYGTMLAPNRQSFNLEFEFANSATWEGLGDGDLISISSSLYN</sequence>
<organism evidence="3 4">
    <name type="scientific">Bifidobacterium bifidum (strain PRL2010)</name>
    <dbReference type="NCBI Taxonomy" id="702459"/>
    <lineage>
        <taxon>Bacteria</taxon>
        <taxon>Bacillati</taxon>
        <taxon>Actinomycetota</taxon>
        <taxon>Actinomycetes</taxon>
        <taxon>Bifidobacteriales</taxon>
        <taxon>Bifidobacteriaceae</taxon>
        <taxon>Bifidobacterium</taxon>
    </lineage>
</organism>
<name>A0A0H3EBI4_BIFBP</name>
<dbReference type="HOGENOM" id="CLU_1007098_0_0_11"/>
<dbReference type="KEGG" id="bbp:BBPR_0356"/>
<dbReference type="RefSeq" id="WP_013389551.1">
    <property type="nucleotide sequence ID" value="NC_014638.1"/>
</dbReference>
<keyword evidence="2" id="KW-1133">Transmembrane helix</keyword>
<dbReference type="AlphaFoldDB" id="A0A0H3EBI4"/>
<reference evidence="3 4" key="1">
    <citation type="journal article" date="2010" name="Proc. Natl. Acad. Sci. U.S.A.">
        <title>Genome analysis of Bifidobacterium bifidum PRL2010 reveals metabolic pathways for host-derived glycan foraging.</title>
        <authorList>
            <person name="Turroni F."/>
            <person name="Bottacini F."/>
            <person name="Foroni E."/>
            <person name="Mulder I."/>
            <person name="Kim J.H."/>
            <person name="Zomer A."/>
            <person name="Sanchez B."/>
            <person name="Bidossi A."/>
            <person name="Ferrarini A."/>
            <person name="Giubellini V."/>
            <person name="Delledonne M."/>
            <person name="Henrissat B."/>
            <person name="Coutinho P."/>
            <person name="Oggioni M."/>
            <person name="Fitzgerald G.F."/>
            <person name="Mills D."/>
            <person name="Margolles A."/>
            <person name="Kelly D."/>
            <person name="van Sinderen D."/>
            <person name="Ventura M."/>
        </authorList>
    </citation>
    <scope>NUCLEOTIDE SEQUENCE [LARGE SCALE GENOMIC DNA]</scope>
    <source>
        <strain evidence="3 4">PRL2010</strain>
    </source>
</reference>
<dbReference type="Proteomes" id="UP000002312">
    <property type="component" value="Chromosome"/>
</dbReference>
<evidence type="ECO:0000256" key="2">
    <source>
        <dbReference type="SAM" id="Phobius"/>
    </source>
</evidence>
<feature type="region of interest" description="Disordered" evidence="1">
    <location>
        <begin position="1"/>
        <end position="54"/>
    </location>
</feature>
<evidence type="ECO:0000313" key="3">
    <source>
        <dbReference type="EMBL" id="ADP35475.1"/>
    </source>
</evidence>
<proteinExistence type="predicted"/>
<evidence type="ECO:0000313" key="4">
    <source>
        <dbReference type="Proteomes" id="UP000002312"/>
    </source>
</evidence>
<dbReference type="PATRIC" id="fig|702459.3.peg.369"/>
<accession>A0A0H3EBI4</accession>
<feature type="compositionally biased region" description="Acidic residues" evidence="1">
    <location>
        <begin position="1"/>
        <end position="11"/>
    </location>
</feature>
<keyword evidence="2" id="KW-0472">Membrane</keyword>
<dbReference type="OrthoDB" id="3231852at2"/>
<evidence type="ECO:0000256" key="1">
    <source>
        <dbReference type="SAM" id="MobiDB-lite"/>
    </source>
</evidence>
<dbReference type="EMBL" id="CP001840">
    <property type="protein sequence ID" value="ADP35475.1"/>
    <property type="molecule type" value="Genomic_DNA"/>
</dbReference>
<protein>
    <submittedName>
        <fullName evidence="3">Uncharacterized protein</fullName>
    </submittedName>
</protein>
<keyword evidence="2" id="KW-0812">Transmembrane</keyword>
<feature type="transmembrane region" description="Helical" evidence="2">
    <location>
        <begin position="77"/>
        <end position="96"/>
    </location>
</feature>